<keyword evidence="6" id="KW-0479">Metal-binding</keyword>
<comment type="cofactor">
    <cofactor evidence="6">
        <name>Mg(2+)</name>
        <dbReference type="ChEBI" id="CHEBI:18420"/>
    </cofactor>
</comment>
<evidence type="ECO:0000256" key="6">
    <source>
        <dbReference type="HAMAP-Rule" id="MF_00347"/>
    </source>
</evidence>
<comment type="similarity">
    <text evidence="6 7">Belongs to the polyphosphate kinase 1 (PPK1) family.</text>
</comment>
<dbReference type="EMBL" id="CADIKZ010000012">
    <property type="protein sequence ID" value="CAB3898225.1"/>
    <property type="molecule type" value="Genomic_DNA"/>
</dbReference>
<dbReference type="SUPFAM" id="SSF140356">
    <property type="entry name" value="PPK N-terminal domain-like"/>
    <property type="match status" value="1"/>
</dbReference>
<evidence type="ECO:0000256" key="5">
    <source>
        <dbReference type="ARBA" id="ARBA00022840"/>
    </source>
</evidence>
<evidence type="ECO:0000313" key="13">
    <source>
        <dbReference type="Proteomes" id="UP000494203"/>
    </source>
</evidence>
<feature type="domain" description="Polyphosphate kinase C-terminal" evidence="11">
    <location>
        <begin position="374"/>
        <end position="536"/>
    </location>
</feature>
<dbReference type="Pfam" id="PF13090">
    <property type="entry name" value="PP_kinase_C"/>
    <property type="match status" value="1"/>
</dbReference>
<dbReference type="InterPro" id="IPR025200">
    <property type="entry name" value="PPK_C_dom2"/>
</dbReference>
<dbReference type="AlphaFoldDB" id="A0A6S7E917"/>
<dbReference type="CDD" id="cd09165">
    <property type="entry name" value="PLDc_PaPPK1_C1_like"/>
    <property type="match status" value="1"/>
</dbReference>
<comment type="function">
    <text evidence="6 7">Catalyzes the reversible transfer of the terminal phosphate of ATP to form a long-chain polyphosphate (polyP).</text>
</comment>
<dbReference type="NCBIfam" id="NF003921">
    <property type="entry name" value="PRK05443.2-2"/>
    <property type="match status" value="1"/>
</dbReference>
<keyword evidence="2 6" id="KW-0808">Transferase</keyword>
<keyword evidence="3 6" id="KW-0547">Nucleotide-binding</keyword>
<keyword evidence="13" id="KW-1185">Reference proteome</keyword>
<sequence>MCPGFVVRYVYGAMSWNRHLFAVKRYAPQRMESGMTPRPPAEPLLLNRELSLLKFNERVLAMAENPTTPLLERLRYVCIVSSNLDEFFEIRISSLKEQQRQSPNLVGPDGMTPDQAFENVQQAVHELVGRQYALLNDAILPALQAEGIALHHASEWNAEQQEWAREVFSRDVMPLLTPIGLDPAHPFPRVYNKSLNFIVSLSGADAFGRQASIAVVQAPRALPRLIKMPQELSGHPEGYILLTSLLRAFVGELFPGLEMLGCYQWRVTRNSDLFVDEEEVTNLRHALQGELSQRNFGAAVRLEIDKLTPVELETFLQREFSLKPEDTYRVPGPVNLSRLMQLCNSASRPDLLFPDYRAPVPAPFDRVGDKPAELFEAVAQQDRLLHHPYQSFQPVIDFLTAAALDPDVMAIKQTIYRTGEDSELMKILLAAARAGKEVTVVVELMARFDEQTNINWASKLEEVGAHVVYGVVAHKTHAKMAVVLRREKGRLRRYAHLGTGNYHPRTARLYTDFGLLTADPKLCEDMDKVFAQLTGLGARRALKSLMQSPFTMHDGMVALIRAEARAAKAGKRARIMAKMNSLLEEQIIEELYKASQAGVKIDLIVRGVCALRAGVPGLSENIRVRSIVGRFLEHSRVFYFYAEGAETVYLSSADWMDRNFFRRVEIAFPIYDKTLKKRVIDEAFTFALRDNQLAWQQQADGDYVRVRSRREPFNLHQYLMQKLGV</sequence>
<keyword evidence="5 6" id="KW-0067">ATP-binding</keyword>
<dbReference type="NCBIfam" id="NF003917">
    <property type="entry name" value="PRK05443.1-1"/>
    <property type="match status" value="1"/>
</dbReference>
<dbReference type="Gene3D" id="1.20.58.310">
    <property type="entry name" value="Polyphosphate kinase N-terminal domain"/>
    <property type="match status" value="1"/>
</dbReference>
<dbReference type="PANTHER" id="PTHR30218">
    <property type="entry name" value="POLYPHOSPHATE KINASE"/>
    <property type="match status" value="1"/>
</dbReference>
<dbReference type="InterPro" id="IPR041108">
    <property type="entry name" value="PP_kinase_C_1"/>
</dbReference>
<comment type="catalytic activity">
    <reaction evidence="6 7">
        <text>[phosphate](n) + ATP = [phosphate](n+1) + ADP</text>
        <dbReference type="Rhea" id="RHEA:19573"/>
        <dbReference type="Rhea" id="RHEA-COMP:9859"/>
        <dbReference type="Rhea" id="RHEA-COMP:14280"/>
        <dbReference type="ChEBI" id="CHEBI:16838"/>
        <dbReference type="ChEBI" id="CHEBI:30616"/>
        <dbReference type="ChEBI" id="CHEBI:456216"/>
        <dbReference type="EC" id="2.7.4.1"/>
    </reaction>
</comment>
<comment type="PTM">
    <text evidence="6 7">An intermediate of this reaction is the autophosphorylated ppk in which a phosphate is covalently linked to a histidine residue through a N-P bond.</text>
</comment>
<dbReference type="GO" id="GO:0006799">
    <property type="term" value="P:polyphosphate biosynthetic process"/>
    <property type="evidence" value="ECO:0007669"/>
    <property type="project" value="UniProtKB-UniRule"/>
</dbReference>
<dbReference type="InterPro" id="IPR024953">
    <property type="entry name" value="PP_kinase_middle"/>
</dbReference>
<evidence type="ECO:0000259" key="11">
    <source>
        <dbReference type="Pfam" id="PF17941"/>
    </source>
</evidence>
<dbReference type="SUPFAM" id="SSF56024">
    <property type="entry name" value="Phospholipase D/nuclease"/>
    <property type="match status" value="2"/>
</dbReference>
<dbReference type="InterPro" id="IPR036832">
    <property type="entry name" value="PPK_N_dom_sf"/>
</dbReference>
<feature type="binding site" evidence="6">
    <location>
        <position position="606"/>
    </location>
    <ligand>
        <name>ATP</name>
        <dbReference type="ChEBI" id="CHEBI:30616"/>
    </ligand>
</feature>
<dbReference type="InterPro" id="IPR036830">
    <property type="entry name" value="PP_kinase_middle_dom_sf"/>
</dbReference>
<feature type="active site" description="Phosphohistidine intermediate" evidence="6">
    <location>
        <position position="477"/>
    </location>
</feature>
<evidence type="ECO:0000256" key="1">
    <source>
        <dbReference type="ARBA" id="ARBA00022553"/>
    </source>
</evidence>
<dbReference type="SUPFAM" id="SSF143724">
    <property type="entry name" value="PHP14-like"/>
    <property type="match status" value="1"/>
</dbReference>
<dbReference type="GO" id="GO:0008976">
    <property type="term" value="F:polyphosphate kinase activity"/>
    <property type="evidence" value="ECO:0007669"/>
    <property type="project" value="UniProtKB-UniRule"/>
</dbReference>
<dbReference type="CDD" id="cd09168">
    <property type="entry name" value="PLDc_PaPPK1_C2_like"/>
    <property type="match status" value="1"/>
</dbReference>
<feature type="binding site" evidence="6">
    <location>
        <position position="510"/>
    </location>
    <ligand>
        <name>ATP</name>
        <dbReference type="ChEBI" id="CHEBI:30616"/>
    </ligand>
</feature>
<feature type="binding site" evidence="6">
    <location>
        <position position="447"/>
    </location>
    <ligand>
        <name>Mg(2+)</name>
        <dbReference type="ChEBI" id="CHEBI:18420"/>
    </ligand>
</feature>
<dbReference type="Pfam" id="PF13089">
    <property type="entry name" value="PP_kinase_N"/>
    <property type="match status" value="1"/>
</dbReference>
<dbReference type="NCBIfam" id="NF003918">
    <property type="entry name" value="PRK05443.1-2"/>
    <property type="match status" value="1"/>
</dbReference>
<dbReference type="InterPro" id="IPR025198">
    <property type="entry name" value="PPK_N_dom"/>
</dbReference>
<dbReference type="Pfam" id="PF02503">
    <property type="entry name" value="PP_kinase"/>
    <property type="match status" value="1"/>
</dbReference>
<feature type="binding site" evidence="6">
    <location>
        <position position="634"/>
    </location>
    <ligand>
        <name>ATP</name>
        <dbReference type="ChEBI" id="CHEBI:30616"/>
    </ligand>
</feature>
<evidence type="ECO:0000256" key="2">
    <source>
        <dbReference type="ARBA" id="ARBA00022679"/>
    </source>
</evidence>
<dbReference type="InterPro" id="IPR003414">
    <property type="entry name" value="PP_kinase"/>
</dbReference>
<feature type="binding site" evidence="6">
    <location>
        <position position="83"/>
    </location>
    <ligand>
        <name>ATP</name>
        <dbReference type="ChEBI" id="CHEBI:30616"/>
    </ligand>
</feature>
<dbReference type="HAMAP" id="MF_00347">
    <property type="entry name" value="Polyphosphate_kinase"/>
    <property type="match status" value="1"/>
</dbReference>
<feature type="domain" description="Polyphosphate kinase N-terminal" evidence="9">
    <location>
        <begin position="46"/>
        <end position="150"/>
    </location>
</feature>
<evidence type="ECO:0000256" key="4">
    <source>
        <dbReference type="ARBA" id="ARBA00022777"/>
    </source>
</evidence>
<dbReference type="EC" id="2.7.4.1" evidence="6 7"/>
<dbReference type="Gene3D" id="3.30.870.10">
    <property type="entry name" value="Endonuclease Chain A"/>
    <property type="match status" value="2"/>
</dbReference>
<dbReference type="GO" id="GO:0009358">
    <property type="term" value="C:polyphosphate kinase complex"/>
    <property type="evidence" value="ECO:0007669"/>
    <property type="project" value="InterPro"/>
</dbReference>
<dbReference type="Proteomes" id="UP000494203">
    <property type="component" value="Unassembled WGS sequence"/>
</dbReference>
<feature type="domain" description="Polyphosphate kinase middle" evidence="8">
    <location>
        <begin position="159"/>
        <end position="342"/>
    </location>
</feature>
<reference evidence="12 13" key="1">
    <citation type="submission" date="2020-04" db="EMBL/GenBank/DDBJ databases">
        <authorList>
            <person name="De Canck E."/>
        </authorList>
    </citation>
    <scope>NUCLEOTIDE SEQUENCE [LARGE SCALE GENOMIC DNA]</scope>
    <source>
        <strain evidence="12 13">LMG 26788</strain>
    </source>
</reference>
<feature type="domain" description="Polyphosphate kinase C-terminal" evidence="10">
    <location>
        <begin position="545"/>
        <end position="711"/>
    </location>
</feature>
<dbReference type="Gene3D" id="3.30.1840.10">
    <property type="entry name" value="Polyphosphate kinase middle domain"/>
    <property type="match status" value="1"/>
</dbReference>
<dbReference type="PANTHER" id="PTHR30218:SF0">
    <property type="entry name" value="POLYPHOSPHATE KINASE"/>
    <property type="match status" value="1"/>
</dbReference>
<feature type="binding site" evidence="6">
    <location>
        <position position="417"/>
    </location>
    <ligand>
        <name>Mg(2+)</name>
        <dbReference type="ChEBI" id="CHEBI:18420"/>
    </ligand>
</feature>
<proteinExistence type="inferred from homology"/>
<dbReference type="NCBIfam" id="TIGR03705">
    <property type="entry name" value="poly_P_kin"/>
    <property type="match status" value="1"/>
</dbReference>
<accession>A0A6S7E917</accession>
<dbReference type="GO" id="GO:0005524">
    <property type="term" value="F:ATP binding"/>
    <property type="evidence" value="ECO:0007669"/>
    <property type="project" value="UniProtKB-KW"/>
</dbReference>
<evidence type="ECO:0000256" key="3">
    <source>
        <dbReference type="ARBA" id="ARBA00022741"/>
    </source>
</evidence>
<keyword evidence="6" id="KW-0460">Magnesium</keyword>
<name>A0A6S7E917_9BURK</name>
<gene>
    <name evidence="6 12" type="primary">ppk</name>
    <name evidence="12" type="ORF">LMG26788_04138</name>
</gene>
<evidence type="ECO:0000259" key="9">
    <source>
        <dbReference type="Pfam" id="PF13089"/>
    </source>
</evidence>
<protein>
    <recommendedName>
        <fullName evidence="6 7">Polyphosphate kinase</fullName>
        <ecNumber evidence="6 7">2.7.4.1</ecNumber>
    </recommendedName>
    <alternativeName>
        <fullName evidence="6">ATP-polyphosphate phosphotransferase</fullName>
    </alternativeName>
    <alternativeName>
        <fullName evidence="6">Polyphosphoric acid kinase</fullName>
    </alternativeName>
</protein>
<organism evidence="12 13">
    <name type="scientific">Achromobacter pulmonis</name>
    <dbReference type="NCBI Taxonomy" id="1389932"/>
    <lineage>
        <taxon>Bacteria</taxon>
        <taxon>Pseudomonadati</taxon>
        <taxon>Pseudomonadota</taxon>
        <taxon>Betaproteobacteria</taxon>
        <taxon>Burkholderiales</taxon>
        <taxon>Alcaligenaceae</taxon>
        <taxon>Achromobacter</taxon>
    </lineage>
</organism>
<evidence type="ECO:0000256" key="7">
    <source>
        <dbReference type="RuleBase" id="RU003800"/>
    </source>
</evidence>
<evidence type="ECO:0000313" key="12">
    <source>
        <dbReference type="EMBL" id="CAB3898225.1"/>
    </source>
</evidence>
<dbReference type="GO" id="GO:0046872">
    <property type="term" value="F:metal ion binding"/>
    <property type="evidence" value="ECO:0007669"/>
    <property type="project" value="UniProtKB-KW"/>
</dbReference>
<dbReference type="PIRSF" id="PIRSF015589">
    <property type="entry name" value="PP_kinase"/>
    <property type="match status" value="1"/>
</dbReference>
<dbReference type="Pfam" id="PF17941">
    <property type="entry name" value="PP_kinase_C_1"/>
    <property type="match status" value="1"/>
</dbReference>
<keyword evidence="1 6" id="KW-0597">Phosphoprotein</keyword>
<evidence type="ECO:0000259" key="10">
    <source>
        <dbReference type="Pfam" id="PF13090"/>
    </source>
</evidence>
<keyword evidence="4 6" id="KW-0418">Kinase</keyword>
<evidence type="ECO:0000259" key="8">
    <source>
        <dbReference type="Pfam" id="PF02503"/>
    </source>
</evidence>